<accession>A0A0D7VXG8</accession>
<dbReference type="STRING" id="1435349.PW52_16660"/>
<dbReference type="PATRIC" id="fig|1435349.4.peg.1757"/>
<dbReference type="InterPro" id="IPR016181">
    <property type="entry name" value="Acyl_CoA_acyltransferase"/>
</dbReference>
<dbReference type="PROSITE" id="PS51186">
    <property type="entry name" value="GNAT"/>
    <property type="match status" value="1"/>
</dbReference>
<protein>
    <submittedName>
        <fullName evidence="2">GNAT family acetyltransferase</fullName>
    </submittedName>
</protein>
<dbReference type="SUPFAM" id="SSF55729">
    <property type="entry name" value="Acyl-CoA N-acyltransferases (Nat)"/>
    <property type="match status" value="1"/>
</dbReference>
<dbReference type="EMBL" id="JTDW01000026">
    <property type="protein sequence ID" value="KJD31484.1"/>
    <property type="molecule type" value="Genomic_DNA"/>
</dbReference>
<dbReference type="CDD" id="cd04301">
    <property type="entry name" value="NAT_SF"/>
    <property type="match status" value="1"/>
</dbReference>
<comment type="caution">
    <text evidence="2">The sequence shown here is derived from an EMBL/GenBank/DDBJ whole genome shotgun (WGS) entry which is preliminary data.</text>
</comment>
<organism evidence="2 3">
    <name type="scientific">Neotamlana sedimentorum</name>
    <dbReference type="NCBI Taxonomy" id="1435349"/>
    <lineage>
        <taxon>Bacteria</taxon>
        <taxon>Pseudomonadati</taxon>
        <taxon>Bacteroidota</taxon>
        <taxon>Flavobacteriia</taxon>
        <taxon>Flavobacteriales</taxon>
        <taxon>Flavobacteriaceae</taxon>
        <taxon>Neotamlana</taxon>
    </lineage>
</organism>
<dbReference type="Pfam" id="PF00583">
    <property type="entry name" value="Acetyltransf_1"/>
    <property type="match status" value="1"/>
</dbReference>
<dbReference type="AlphaFoldDB" id="A0A0D7VXG8"/>
<evidence type="ECO:0000313" key="2">
    <source>
        <dbReference type="EMBL" id="KJD31484.1"/>
    </source>
</evidence>
<dbReference type="Gene3D" id="3.40.630.30">
    <property type="match status" value="1"/>
</dbReference>
<dbReference type="RefSeq" id="WP_044634115.1">
    <property type="nucleotide sequence ID" value="NZ_JTDW01000026.1"/>
</dbReference>
<dbReference type="InterPro" id="IPR000182">
    <property type="entry name" value="GNAT_dom"/>
</dbReference>
<dbReference type="OrthoDB" id="4228396at2"/>
<sequence length="273" mass="31866">MIVKKLENTTFDIIADCFLRSFENYYVKVPTDKNYYKERWKISKVDYALSYGMFDGDKLVGFIINAIDKRNGEKIAFNTGTGVLPEYRGRRIVKSIYDFAIPDLKINGVTKCSLEVIIENTKAIKSYQRIGFEICKTFNCFSGEIKLISNAKIEMNKVDYNAFDWGKLPNQNLYSWDFNLEVIKNGDYEYYQITKDNFLESFFVVNPKNEYLAQFEILKESDGCWNRLFKGIKEVSNSIKIINVDTRLNEKINFINSIGLSNTVNQYEMEMNI</sequence>
<evidence type="ECO:0000313" key="3">
    <source>
        <dbReference type="Proteomes" id="UP000032578"/>
    </source>
</evidence>
<dbReference type="Proteomes" id="UP000032578">
    <property type="component" value="Unassembled WGS sequence"/>
</dbReference>
<evidence type="ECO:0000259" key="1">
    <source>
        <dbReference type="PROSITE" id="PS51186"/>
    </source>
</evidence>
<gene>
    <name evidence="2" type="ORF">PW52_16660</name>
</gene>
<feature type="domain" description="N-acetyltransferase" evidence="1">
    <location>
        <begin position="1"/>
        <end position="160"/>
    </location>
</feature>
<reference evidence="2 3" key="1">
    <citation type="submission" date="2014-11" db="EMBL/GenBank/DDBJ databases">
        <title>Tamlana sedimentorum sp. nov., isolated from shallow sand sediments of the Sea of Japan.</title>
        <authorList>
            <person name="Romanenko L.A."/>
        </authorList>
    </citation>
    <scope>NUCLEOTIDE SEQUENCE [LARGE SCALE GENOMIC DNA]</scope>
    <source>
        <strain evidence="2 3">JCM 19808</strain>
    </source>
</reference>
<name>A0A0D7VXG8_9FLAO</name>
<dbReference type="GO" id="GO:0016747">
    <property type="term" value="F:acyltransferase activity, transferring groups other than amino-acyl groups"/>
    <property type="evidence" value="ECO:0007669"/>
    <property type="project" value="InterPro"/>
</dbReference>
<proteinExistence type="predicted"/>
<keyword evidence="3" id="KW-1185">Reference proteome</keyword>
<keyword evidence="2" id="KW-0808">Transferase</keyword>